<dbReference type="InterPro" id="IPR018247">
    <property type="entry name" value="EF_Hand_1_Ca_BS"/>
</dbReference>
<evidence type="ECO:0008006" key="10">
    <source>
        <dbReference type="Google" id="ProtNLM"/>
    </source>
</evidence>
<dbReference type="GO" id="GO:0008017">
    <property type="term" value="F:microtubule binding"/>
    <property type="evidence" value="ECO:0007669"/>
    <property type="project" value="InterPro"/>
</dbReference>
<dbReference type="PROSITE" id="PS00018">
    <property type="entry name" value="EF_HAND_1"/>
    <property type="match status" value="2"/>
</dbReference>
<dbReference type="Pfam" id="PF13499">
    <property type="entry name" value="EF-hand_7"/>
    <property type="match status" value="1"/>
</dbReference>
<dbReference type="GO" id="GO:0015629">
    <property type="term" value="C:actin cytoskeleton"/>
    <property type="evidence" value="ECO:0007669"/>
    <property type="project" value="TreeGrafter"/>
</dbReference>
<dbReference type="InterPro" id="IPR002048">
    <property type="entry name" value="EF_hand_dom"/>
</dbReference>
<comment type="subcellular location">
    <subcellularLocation>
        <location evidence="1">Cytoplasm</location>
        <location evidence="1">Cytoskeleton</location>
    </subcellularLocation>
</comment>
<evidence type="ECO:0000256" key="1">
    <source>
        <dbReference type="ARBA" id="ARBA00004245"/>
    </source>
</evidence>
<proteinExistence type="predicted"/>
<dbReference type="SUPFAM" id="SSF143575">
    <property type="entry name" value="GAS2 domain-like"/>
    <property type="match status" value="1"/>
</dbReference>
<feature type="compositionally biased region" description="Polar residues" evidence="6">
    <location>
        <begin position="267"/>
        <end position="287"/>
    </location>
</feature>
<dbReference type="Pfam" id="PF02187">
    <property type="entry name" value="GAS2"/>
    <property type="match status" value="1"/>
</dbReference>
<dbReference type="GO" id="GO:0042060">
    <property type="term" value="P:wound healing"/>
    <property type="evidence" value="ECO:0007669"/>
    <property type="project" value="TreeGrafter"/>
</dbReference>
<name>A0A3B5AZA6_9TELE</name>
<dbReference type="InterPro" id="IPR011992">
    <property type="entry name" value="EF-hand-dom_pair"/>
</dbReference>
<dbReference type="GeneTree" id="ENSGT00940000166468"/>
<dbReference type="PROSITE" id="PS50222">
    <property type="entry name" value="EF_HAND_2"/>
    <property type="match status" value="2"/>
</dbReference>
<dbReference type="GO" id="GO:0045104">
    <property type="term" value="P:intermediate filament cytoskeleton organization"/>
    <property type="evidence" value="ECO:0007669"/>
    <property type="project" value="InterPro"/>
</dbReference>
<keyword evidence="5" id="KW-0206">Cytoskeleton</keyword>
<feature type="domain" description="EF-hand" evidence="7">
    <location>
        <begin position="6"/>
        <end position="41"/>
    </location>
</feature>
<feature type="compositionally biased region" description="Low complexity" evidence="6">
    <location>
        <begin position="196"/>
        <end position="231"/>
    </location>
</feature>
<sequence length="372" mass="40409">MRWMNHKKSRVMDFFRRIDKDQDGKITRQEFIDGILASKFPTSKLEMTAVADIFDRDGDGYIDYYEFVAALHPNKDAYRPTTDADKIEDEVTRQVAQCKCAKRFQVEQIGENKYRFFLGNQFGDSQQLRLVRILRSTVMVRVGGGWMALDEFLVKNDPCRARGRTNLELREKFILPEGASQGLAAFRSRGRRSKPGSRNASPTRSSSSASHSGASLPSAPSAPATPTASRWSTMTQRSVTVAWPSADVSCLLLQGAASGSKLKRPTFHSSRGSLTGENGGTTHTSKPSRTDPKRAASTASGPTSRAGSRAGSRASSRRGSDASDASELQDARSVCSDTSDTPRRPGGGAKPSKIPTISKKAPSPKTPGSAKK</sequence>
<dbReference type="SMART" id="SM00054">
    <property type="entry name" value="EFh"/>
    <property type="match status" value="2"/>
</dbReference>
<dbReference type="PANTHER" id="PTHR23169:SF25">
    <property type="entry name" value="MICROTUBULE-ACTIN CROSS-LINKING FACTOR 1, ISOFORMS 1_2_3_4_5"/>
    <property type="match status" value="1"/>
</dbReference>
<evidence type="ECO:0000256" key="5">
    <source>
        <dbReference type="ARBA" id="ARBA00023212"/>
    </source>
</evidence>
<keyword evidence="4" id="KW-0106">Calcium</keyword>
<dbReference type="GO" id="GO:0051893">
    <property type="term" value="P:regulation of focal adhesion assembly"/>
    <property type="evidence" value="ECO:0007669"/>
    <property type="project" value="TreeGrafter"/>
</dbReference>
<dbReference type="SMART" id="SM00243">
    <property type="entry name" value="GAS2"/>
    <property type="match status" value="1"/>
</dbReference>
<dbReference type="Gene3D" id="1.10.238.10">
    <property type="entry name" value="EF-hand"/>
    <property type="match status" value="1"/>
</dbReference>
<dbReference type="PROSITE" id="PS51460">
    <property type="entry name" value="GAR"/>
    <property type="match status" value="1"/>
</dbReference>
<dbReference type="GO" id="GO:0005882">
    <property type="term" value="C:intermediate filament"/>
    <property type="evidence" value="ECO:0007669"/>
    <property type="project" value="TreeGrafter"/>
</dbReference>
<accession>A0A3B5AZA6</accession>
<keyword evidence="3" id="KW-0479">Metal-binding</keyword>
<keyword evidence="2" id="KW-0963">Cytoplasm</keyword>
<dbReference type="AlphaFoldDB" id="A0A3B5AZA6"/>
<evidence type="ECO:0000256" key="2">
    <source>
        <dbReference type="ARBA" id="ARBA00022490"/>
    </source>
</evidence>
<dbReference type="InterPro" id="IPR043197">
    <property type="entry name" value="Plakin"/>
</dbReference>
<dbReference type="InterPro" id="IPR036534">
    <property type="entry name" value="GAR_dom_sf"/>
</dbReference>
<dbReference type="GO" id="GO:0005509">
    <property type="term" value="F:calcium ion binding"/>
    <property type="evidence" value="ECO:0007669"/>
    <property type="project" value="InterPro"/>
</dbReference>
<dbReference type="GO" id="GO:0016020">
    <property type="term" value="C:membrane"/>
    <property type="evidence" value="ECO:0007669"/>
    <property type="project" value="TreeGrafter"/>
</dbReference>
<feature type="domain" description="GAR" evidence="8">
    <location>
        <begin position="82"/>
        <end position="160"/>
    </location>
</feature>
<organism evidence="9">
    <name type="scientific">Stegastes partitus</name>
    <name type="common">bicolor damselfish</name>
    <dbReference type="NCBI Taxonomy" id="144197"/>
    <lineage>
        <taxon>Eukaryota</taxon>
        <taxon>Metazoa</taxon>
        <taxon>Chordata</taxon>
        <taxon>Craniata</taxon>
        <taxon>Vertebrata</taxon>
        <taxon>Euteleostomi</taxon>
        <taxon>Actinopterygii</taxon>
        <taxon>Neopterygii</taxon>
        <taxon>Teleostei</taxon>
        <taxon>Neoteleostei</taxon>
        <taxon>Acanthomorphata</taxon>
        <taxon>Ovalentaria</taxon>
        <taxon>Pomacentridae</taxon>
        <taxon>Stegastes</taxon>
    </lineage>
</organism>
<dbReference type="GO" id="GO:0032886">
    <property type="term" value="P:regulation of microtubule-based process"/>
    <property type="evidence" value="ECO:0007669"/>
    <property type="project" value="TreeGrafter"/>
</dbReference>
<feature type="domain" description="EF-hand" evidence="7">
    <location>
        <begin position="42"/>
        <end position="77"/>
    </location>
</feature>
<evidence type="ECO:0000313" key="9">
    <source>
        <dbReference type="Ensembl" id="ENSSPAP00000025806.1"/>
    </source>
</evidence>
<evidence type="ECO:0000256" key="6">
    <source>
        <dbReference type="SAM" id="MobiDB-lite"/>
    </source>
</evidence>
<dbReference type="Ensembl" id="ENSSPAT00000026230.1">
    <property type="protein sequence ID" value="ENSSPAP00000025806.1"/>
    <property type="gene ID" value="ENSSPAG00000019487.1"/>
</dbReference>
<dbReference type="Gene3D" id="3.30.920.20">
    <property type="entry name" value="Gas2-like domain"/>
    <property type="match status" value="1"/>
</dbReference>
<reference evidence="9" key="1">
    <citation type="submission" date="2023-09" db="UniProtKB">
        <authorList>
            <consortium name="Ensembl"/>
        </authorList>
    </citation>
    <scope>IDENTIFICATION</scope>
</reference>
<dbReference type="GO" id="GO:0045296">
    <property type="term" value="F:cadherin binding"/>
    <property type="evidence" value="ECO:0007669"/>
    <property type="project" value="TreeGrafter"/>
</dbReference>
<feature type="region of interest" description="Disordered" evidence="6">
    <location>
        <begin position="184"/>
        <end position="231"/>
    </location>
</feature>
<dbReference type="CDD" id="cd00051">
    <property type="entry name" value="EFh"/>
    <property type="match status" value="1"/>
</dbReference>
<dbReference type="SUPFAM" id="SSF47473">
    <property type="entry name" value="EF-hand"/>
    <property type="match status" value="1"/>
</dbReference>
<feature type="compositionally biased region" description="Low complexity" evidence="6">
    <location>
        <begin position="304"/>
        <end position="314"/>
    </location>
</feature>
<evidence type="ECO:0000259" key="8">
    <source>
        <dbReference type="PROSITE" id="PS51460"/>
    </source>
</evidence>
<dbReference type="FunFam" id="3.30.920.20:FF:000001">
    <property type="entry name" value="Microtubule-actin cross-linking factor 1"/>
    <property type="match status" value="1"/>
</dbReference>
<protein>
    <recommendedName>
        <fullName evidence="10">Microtubule actin crosslinking factor 1b</fullName>
    </recommendedName>
</protein>
<evidence type="ECO:0000256" key="3">
    <source>
        <dbReference type="ARBA" id="ARBA00022723"/>
    </source>
</evidence>
<dbReference type="GO" id="GO:0005874">
    <property type="term" value="C:microtubule"/>
    <property type="evidence" value="ECO:0007669"/>
    <property type="project" value="TreeGrafter"/>
</dbReference>
<dbReference type="PANTHER" id="PTHR23169">
    <property type="entry name" value="ENVOPLAKIN"/>
    <property type="match status" value="1"/>
</dbReference>
<dbReference type="GO" id="GO:0005198">
    <property type="term" value="F:structural molecule activity"/>
    <property type="evidence" value="ECO:0007669"/>
    <property type="project" value="TreeGrafter"/>
</dbReference>
<evidence type="ECO:0000259" key="7">
    <source>
        <dbReference type="PROSITE" id="PS50222"/>
    </source>
</evidence>
<dbReference type="GO" id="GO:0005737">
    <property type="term" value="C:cytoplasm"/>
    <property type="evidence" value="ECO:0007669"/>
    <property type="project" value="TreeGrafter"/>
</dbReference>
<feature type="region of interest" description="Disordered" evidence="6">
    <location>
        <begin position="262"/>
        <end position="372"/>
    </location>
</feature>
<evidence type="ECO:0000256" key="4">
    <source>
        <dbReference type="ARBA" id="ARBA00022837"/>
    </source>
</evidence>
<dbReference type="InterPro" id="IPR003108">
    <property type="entry name" value="GAR_dom"/>
</dbReference>